<gene>
    <name evidence="1" type="ORF">OCBIM_22037559mg</name>
</gene>
<accession>A0A0L8I2H4</accession>
<proteinExistence type="predicted"/>
<dbReference type="AlphaFoldDB" id="A0A0L8I2H4"/>
<protein>
    <submittedName>
        <fullName evidence="1">Uncharacterized protein</fullName>
    </submittedName>
</protein>
<sequence>MHAIKITLGYKNTKPNILIMTNHLIRVHLVHASQPCVYDMMISYQDKQCMTLQVGSS</sequence>
<reference evidence="1" key="1">
    <citation type="submission" date="2015-07" db="EMBL/GenBank/DDBJ databases">
        <title>MeaNS - Measles Nucleotide Surveillance Program.</title>
        <authorList>
            <person name="Tran T."/>
            <person name="Druce J."/>
        </authorList>
    </citation>
    <scope>NUCLEOTIDE SEQUENCE</scope>
    <source>
        <strain evidence="1">UCB-OBI-ISO-001</strain>
        <tissue evidence="1">Gonad</tissue>
    </source>
</reference>
<dbReference type="EMBL" id="KQ416701">
    <property type="protein sequence ID" value="KOF95666.1"/>
    <property type="molecule type" value="Genomic_DNA"/>
</dbReference>
<name>A0A0L8I2H4_OCTBM</name>
<organism evidence="1">
    <name type="scientific">Octopus bimaculoides</name>
    <name type="common">California two-spotted octopus</name>
    <dbReference type="NCBI Taxonomy" id="37653"/>
    <lineage>
        <taxon>Eukaryota</taxon>
        <taxon>Metazoa</taxon>
        <taxon>Spiralia</taxon>
        <taxon>Lophotrochozoa</taxon>
        <taxon>Mollusca</taxon>
        <taxon>Cephalopoda</taxon>
        <taxon>Coleoidea</taxon>
        <taxon>Octopodiformes</taxon>
        <taxon>Octopoda</taxon>
        <taxon>Incirrata</taxon>
        <taxon>Octopodidae</taxon>
        <taxon>Octopus</taxon>
    </lineage>
</organism>
<evidence type="ECO:0000313" key="1">
    <source>
        <dbReference type="EMBL" id="KOF95666.1"/>
    </source>
</evidence>